<keyword evidence="2" id="KW-1185">Reference proteome</keyword>
<reference evidence="1" key="1">
    <citation type="submission" date="2022-03" db="EMBL/GenBank/DDBJ databases">
        <title>Draft genome sequence of Aduncisulcus paluster, a free-living microaerophilic Fornicata.</title>
        <authorList>
            <person name="Yuyama I."/>
            <person name="Kume K."/>
            <person name="Tamura T."/>
            <person name="Inagaki Y."/>
            <person name="Hashimoto T."/>
        </authorList>
    </citation>
    <scope>NUCLEOTIDE SEQUENCE</scope>
    <source>
        <strain evidence="1">NY0171</strain>
    </source>
</reference>
<evidence type="ECO:0000313" key="1">
    <source>
        <dbReference type="EMBL" id="GKT37292.1"/>
    </source>
</evidence>
<dbReference type="EMBL" id="BQXS01004469">
    <property type="protein sequence ID" value="GKT37292.1"/>
    <property type="molecule type" value="Genomic_DNA"/>
</dbReference>
<sequence>SISSAKVKPSTYSKSSKPSKVFLGIIVSSSKSFTLTKVTVLSLFPSAINCRKECWSTGPINPIGVKACAVPFTFIFPKLSPQSCIYHLLNPSNDEE</sequence>
<dbReference type="Proteomes" id="UP001057375">
    <property type="component" value="Unassembled WGS sequence"/>
</dbReference>
<name>A0ABQ5KXW2_9EUKA</name>
<evidence type="ECO:0000313" key="2">
    <source>
        <dbReference type="Proteomes" id="UP001057375"/>
    </source>
</evidence>
<organism evidence="1 2">
    <name type="scientific">Aduncisulcus paluster</name>
    <dbReference type="NCBI Taxonomy" id="2918883"/>
    <lineage>
        <taxon>Eukaryota</taxon>
        <taxon>Metamonada</taxon>
        <taxon>Carpediemonas-like organisms</taxon>
        <taxon>Aduncisulcus</taxon>
    </lineage>
</organism>
<accession>A0ABQ5KXW2</accession>
<gene>
    <name evidence="1" type="ORF">ADUPG1_003294</name>
</gene>
<protein>
    <submittedName>
        <fullName evidence="1">Uncharacterized protein</fullName>
    </submittedName>
</protein>
<feature type="non-terminal residue" evidence="1">
    <location>
        <position position="1"/>
    </location>
</feature>
<comment type="caution">
    <text evidence="1">The sequence shown here is derived from an EMBL/GenBank/DDBJ whole genome shotgun (WGS) entry which is preliminary data.</text>
</comment>
<proteinExistence type="predicted"/>